<dbReference type="CDD" id="cd09272">
    <property type="entry name" value="RNase_HI_RT_Ty1"/>
    <property type="match status" value="1"/>
</dbReference>
<feature type="domain" description="Reverse transcriptase Ty1/copia-type" evidence="4">
    <location>
        <begin position="357"/>
        <end position="548"/>
    </location>
</feature>
<organism evidence="5 6">
    <name type="scientific">Paspalum notatum var. saurae</name>
    <dbReference type="NCBI Taxonomy" id="547442"/>
    <lineage>
        <taxon>Eukaryota</taxon>
        <taxon>Viridiplantae</taxon>
        <taxon>Streptophyta</taxon>
        <taxon>Embryophyta</taxon>
        <taxon>Tracheophyta</taxon>
        <taxon>Spermatophyta</taxon>
        <taxon>Magnoliopsida</taxon>
        <taxon>Liliopsida</taxon>
        <taxon>Poales</taxon>
        <taxon>Poaceae</taxon>
        <taxon>PACMAD clade</taxon>
        <taxon>Panicoideae</taxon>
        <taxon>Andropogonodae</taxon>
        <taxon>Paspaleae</taxon>
        <taxon>Paspalinae</taxon>
        <taxon>Paspalum</taxon>
    </lineage>
</organism>
<proteinExistence type="predicted"/>
<dbReference type="InterPro" id="IPR012337">
    <property type="entry name" value="RNaseH-like_sf"/>
</dbReference>
<dbReference type="InterPro" id="IPR013103">
    <property type="entry name" value="RVT_2"/>
</dbReference>
<evidence type="ECO:0000256" key="3">
    <source>
        <dbReference type="SAM" id="MobiDB-lite"/>
    </source>
</evidence>
<dbReference type="Gene3D" id="3.30.420.10">
    <property type="entry name" value="Ribonuclease H-like superfamily/Ribonuclease H"/>
    <property type="match status" value="1"/>
</dbReference>
<gene>
    <name evidence="5" type="ORF">U9M48_009261</name>
</gene>
<reference evidence="5 6" key="1">
    <citation type="submission" date="2024-02" db="EMBL/GenBank/DDBJ databases">
        <title>High-quality chromosome-scale genome assembly of Pensacola bahiagrass (Paspalum notatum Flugge var. saurae).</title>
        <authorList>
            <person name="Vega J.M."/>
            <person name="Podio M."/>
            <person name="Orjuela J."/>
            <person name="Siena L.A."/>
            <person name="Pessino S.C."/>
            <person name="Combes M.C."/>
            <person name="Mariac C."/>
            <person name="Albertini E."/>
            <person name="Pupilli F."/>
            <person name="Ortiz J.P.A."/>
            <person name="Leblanc O."/>
        </authorList>
    </citation>
    <scope>NUCLEOTIDE SEQUENCE [LARGE SCALE GENOMIC DNA]</scope>
    <source>
        <strain evidence="5">R1</strain>
        <tissue evidence="5">Leaf</tissue>
    </source>
</reference>
<dbReference type="GO" id="GO:0046872">
    <property type="term" value="F:metal ion binding"/>
    <property type="evidence" value="ECO:0007669"/>
    <property type="project" value="UniProtKB-KW"/>
</dbReference>
<dbReference type="InterPro" id="IPR043502">
    <property type="entry name" value="DNA/RNA_pol_sf"/>
</dbReference>
<dbReference type="EMBL" id="CP144746">
    <property type="protein sequence ID" value="WVZ59057.1"/>
    <property type="molecule type" value="Genomic_DNA"/>
</dbReference>
<dbReference type="InterPro" id="IPR036397">
    <property type="entry name" value="RNaseH_sf"/>
</dbReference>
<evidence type="ECO:0000256" key="2">
    <source>
        <dbReference type="ARBA" id="ARBA00022801"/>
    </source>
</evidence>
<keyword evidence="1" id="KW-0479">Metal-binding</keyword>
<dbReference type="Proteomes" id="UP001341281">
    <property type="component" value="Chromosome 02"/>
</dbReference>
<evidence type="ECO:0000313" key="5">
    <source>
        <dbReference type="EMBL" id="WVZ59057.1"/>
    </source>
</evidence>
<evidence type="ECO:0000259" key="4">
    <source>
        <dbReference type="Pfam" id="PF07727"/>
    </source>
</evidence>
<keyword evidence="2" id="KW-0378">Hydrolase</keyword>
<accession>A0AAQ3SSA8</accession>
<keyword evidence="6" id="KW-1185">Reference proteome</keyword>
<dbReference type="Pfam" id="PF07727">
    <property type="entry name" value="RVT_2"/>
    <property type="match status" value="1"/>
</dbReference>
<dbReference type="InterPro" id="IPR039537">
    <property type="entry name" value="Retrotran_Ty1/copia-like"/>
</dbReference>
<sequence length="1025" mass="113663">MFRNKVLVRAVATTAASTPLPPFLLRQLSLPAAAPIAAVDLEILCCRLSRRHHLACLPQPPADALLVFQRRQSREAAEVVSEIVAAFPGASVGEEEALVCAGSLVAKAVECELRSMMLEHGWRCLGESIYVDSKFDHSEERTDLCAEVRLGRNNSFEFVVSPDSFRYTMHKISDVAGSNMMETFQHNNEIVLDTCNLLTVCTTLPALQEGHVIGYIKMLPSEQCLDKLMELCLFKVNTFLMLFIRSFLRKNGVAECKHRHLLETARALMLASSVPPHFWAEAVSTATYLINIQPSSALRGGIPLERLCGKTPDYSDLRLFGCVCYVLLAPRERTKLTAQSVECVFLGYSAEHKGYRCWDQEHGRDYDETFAPNAHMITVRALLAVASVREWSISQLDVKNAFLNGELREEVYMQPPPEYSVPEGMVCRLRRSFYGLKQAPQAWFQRFASVVTAAGFSASAHDPALFVHTSSRGRTLLLYVDDMIITGDDPQFIAFVKARLSEQFLMSDFGSFVSSTHEGFYLSQEKYIQGLLDRASITDHKTEGTPMELNLHLSATDGEPLDDPTRYRHIVGSLVYLTKKQTAVSRSSTEAELRAMALVMAEVTWLRWLLADFGVSVSIPTPLLTDSTGAISIARDPVKHKLTKHIGVDAYYTRAQVQDGVVTLRYVPSELQLADFLTKAQTRDQHCFYLSKLSEQVLLNCSSTLPIWDKVTSDLTSYNSVADNTEDLDLSHTNIMSNVKSFVLDFRTPKPAVFCSLSANSWNDKVHKIAHPFDDNDNLSVASPIDDGLRSQLLASNSSYKYQHPDADNLNKSSHPDTVANHPNPVSSSSAILHMPVMQVSENHGRKRAELLKASGQGGGGITKDYRPGIKEVTKAIPDIEKKGVLTTKEINPELNAVVPKDEVAAKAKRKAKQDPQKNVLTAVTKQKTMPEVVNNEFSVKVRGNQNDDINKKVTKGRAKAVDKDLLNSTTRTKAKPDVGSDGLIEKVIDHHKRGELRLLTVADLKCFLGAKKAKVGGTKKALNV</sequence>
<dbReference type="SUPFAM" id="SSF56672">
    <property type="entry name" value="DNA/RNA polymerases"/>
    <property type="match status" value="1"/>
</dbReference>
<dbReference type="SUPFAM" id="SSF53098">
    <property type="entry name" value="Ribonuclease H-like"/>
    <property type="match status" value="1"/>
</dbReference>
<dbReference type="PANTHER" id="PTHR42648">
    <property type="entry name" value="TRANSPOSASE, PUTATIVE-RELATED"/>
    <property type="match status" value="1"/>
</dbReference>
<dbReference type="PANTHER" id="PTHR42648:SF28">
    <property type="entry name" value="TRANSPOSON-ENCODED PROTEIN WITH RIBONUCLEASE H-LIKE AND RETROVIRUS ZINC FINGER-LIKE DOMAINS"/>
    <property type="match status" value="1"/>
</dbReference>
<name>A0AAQ3SSA8_PASNO</name>
<evidence type="ECO:0000256" key="1">
    <source>
        <dbReference type="ARBA" id="ARBA00022723"/>
    </source>
</evidence>
<dbReference type="GO" id="GO:0003676">
    <property type="term" value="F:nucleic acid binding"/>
    <property type="evidence" value="ECO:0007669"/>
    <property type="project" value="InterPro"/>
</dbReference>
<dbReference type="AlphaFoldDB" id="A0AAQ3SSA8"/>
<protein>
    <recommendedName>
        <fullName evidence="4">Reverse transcriptase Ty1/copia-type domain-containing protein</fullName>
    </recommendedName>
</protein>
<evidence type="ECO:0000313" key="6">
    <source>
        <dbReference type="Proteomes" id="UP001341281"/>
    </source>
</evidence>
<feature type="region of interest" description="Disordered" evidence="3">
    <location>
        <begin position="801"/>
        <end position="824"/>
    </location>
</feature>
<dbReference type="GO" id="GO:0016787">
    <property type="term" value="F:hydrolase activity"/>
    <property type="evidence" value="ECO:0007669"/>
    <property type="project" value="UniProtKB-KW"/>
</dbReference>